<dbReference type="EMBL" id="NCVQ01000010">
    <property type="protein sequence ID" value="PWZ06446.1"/>
    <property type="molecule type" value="Genomic_DNA"/>
</dbReference>
<gene>
    <name evidence="1" type="ORF">Zm00014a_024833</name>
</gene>
<dbReference type="Proteomes" id="UP000251960">
    <property type="component" value="Chromosome 9"/>
</dbReference>
<reference evidence="1 2" key="1">
    <citation type="journal article" date="2018" name="Nat. Genet.">
        <title>Extensive intraspecific gene order and gene structural variations between Mo17 and other maize genomes.</title>
        <authorList>
            <person name="Sun S."/>
            <person name="Zhou Y."/>
            <person name="Chen J."/>
            <person name="Shi J."/>
            <person name="Zhao H."/>
            <person name="Zhao H."/>
            <person name="Song W."/>
            <person name="Zhang M."/>
            <person name="Cui Y."/>
            <person name="Dong X."/>
            <person name="Liu H."/>
            <person name="Ma X."/>
            <person name="Jiao Y."/>
            <person name="Wang B."/>
            <person name="Wei X."/>
            <person name="Stein J.C."/>
            <person name="Glaubitz J.C."/>
            <person name="Lu F."/>
            <person name="Yu G."/>
            <person name="Liang C."/>
            <person name="Fengler K."/>
            <person name="Li B."/>
            <person name="Rafalski A."/>
            <person name="Schnable P.S."/>
            <person name="Ware D.H."/>
            <person name="Buckler E.S."/>
            <person name="Lai J."/>
        </authorList>
    </citation>
    <scope>NUCLEOTIDE SEQUENCE [LARGE SCALE GENOMIC DNA]</scope>
    <source>
        <strain evidence="2">cv. Missouri 17</strain>
        <tissue evidence="1">Seedling</tissue>
    </source>
</reference>
<sequence>PNLLGTKRLCCCC</sequence>
<organism evidence="1 2">
    <name type="scientific">Zea mays</name>
    <name type="common">Maize</name>
    <dbReference type="NCBI Taxonomy" id="4577"/>
    <lineage>
        <taxon>Eukaryota</taxon>
        <taxon>Viridiplantae</taxon>
        <taxon>Streptophyta</taxon>
        <taxon>Embryophyta</taxon>
        <taxon>Tracheophyta</taxon>
        <taxon>Spermatophyta</taxon>
        <taxon>Magnoliopsida</taxon>
        <taxon>Liliopsida</taxon>
        <taxon>Poales</taxon>
        <taxon>Poaceae</taxon>
        <taxon>PACMAD clade</taxon>
        <taxon>Panicoideae</taxon>
        <taxon>Andropogonodae</taxon>
        <taxon>Andropogoneae</taxon>
        <taxon>Tripsacinae</taxon>
        <taxon>Zea</taxon>
    </lineage>
</organism>
<name>A0A3L6DCW4_MAIZE</name>
<feature type="non-terminal residue" evidence="1">
    <location>
        <position position="1"/>
    </location>
</feature>
<accession>A0A3L6DCW4</accession>
<evidence type="ECO:0000313" key="1">
    <source>
        <dbReference type="EMBL" id="PWZ06446.1"/>
    </source>
</evidence>
<proteinExistence type="predicted"/>
<protein>
    <submittedName>
        <fullName evidence="1">Uncharacterized protein</fullName>
    </submittedName>
</protein>
<comment type="caution">
    <text evidence="1">The sequence shown here is derived from an EMBL/GenBank/DDBJ whole genome shotgun (WGS) entry which is preliminary data.</text>
</comment>
<evidence type="ECO:0000313" key="2">
    <source>
        <dbReference type="Proteomes" id="UP000251960"/>
    </source>
</evidence>